<proteinExistence type="predicted"/>
<accession>A0A7R7ZJK1</accession>
<evidence type="ECO:0000313" key="1">
    <source>
        <dbReference type="EMBL" id="BCR84438.1"/>
    </source>
</evidence>
<reference evidence="1" key="2">
    <citation type="submission" date="2021-02" db="EMBL/GenBank/DDBJ databases">
        <title>Aspergillus chevalieri M1 genome sequence.</title>
        <authorList>
            <person name="Kadooka C."/>
            <person name="Mori K."/>
            <person name="Futagami T."/>
        </authorList>
    </citation>
    <scope>NUCLEOTIDE SEQUENCE</scope>
    <source>
        <strain evidence="1">M1</strain>
    </source>
</reference>
<dbReference type="RefSeq" id="XP_043132960.1">
    <property type="nucleotide sequence ID" value="XM_043276454.1"/>
</dbReference>
<dbReference type="Proteomes" id="UP000637239">
    <property type="component" value="Chromosome 1"/>
</dbReference>
<dbReference type="GeneID" id="66978797"/>
<keyword evidence="2" id="KW-1185">Reference proteome</keyword>
<sequence length="71" mass="7609">MPIDILKTLLQVDASIAQLATNVLELGPKNRSAVAAKEHVQCKIEAPISLLFSHPDSVLSVCSRTLTPDLS</sequence>
<dbReference type="AlphaFoldDB" id="A0A7R7ZJK1"/>
<dbReference type="KEGG" id="ache:ACHE_11840A"/>
<protein>
    <submittedName>
        <fullName evidence="1">Uncharacterized protein</fullName>
    </submittedName>
</protein>
<dbReference type="EMBL" id="AP024416">
    <property type="protein sequence ID" value="BCR84438.1"/>
    <property type="molecule type" value="Genomic_DNA"/>
</dbReference>
<name>A0A7R7ZJK1_ASPCH</name>
<reference evidence="1" key="1">
    <citation type="submission" date="2021-01" db="EMBL/GenBank/DDBJ databases">
        <authorList>
            <consortium name="Aspergillus chevalieri M1 genome sequencing consortium"/>
            <person name="Kazuki M."/>
            <person name="Futagami T."/>
        </authorList>
    </citation>
    <scope>NUCLEOTIDE SEQUENCE</scope>
    <source>
        <strain evidence="1">M1</strain>
    </source>
</reference>
<gene>
    <name evidence="1" type="ORF">ACHE_11840A</name>
</gene>
<evidence type="ECO:0000313" key="2">
    <source>
        <dbReference type="Proteomes" id="UP000637239"/>
    </source>
</evidence>
<organism evidence="1 2">
    <name type="scientific">Aspergillus chevalieri</name>
    <name type="common">Eurotium chevalieri</name>
    <dbReference type="NCBI Taxonomy" id="182096"/>
    <lineage>
        <taxon>Eukaryota</taxon>
        <taxon>Fungi</taxon>
        <taxon>Dikarya</taxon>
        <taxon>Ascomycota</taxon>
        <taxon>Pezizomycotina</taxon>
        <taxon>Eurotiomycetes</taxon>
        <taxon>Eurotiomycetidae</taxon>
        <taxon>Eurotiales</taxon>
        <taxon>Aspergillaceae</taxon>
        <taxon>Aspergillus</taxon>
        <taxon>Aspergillus subgen. Aspergillus</taxon>
    </lineage>
</organism>